<dbReference type="Proteomes" id="UP001275440">
    <property type="component" value="Unassembled WGS sequence"/>
</dbReference>
<proteinExistence type="predicted"/>
<gene>
    <name evidence="2" type="ORF">F8M49_13165</name>
</gene>
<keyword evidence="3" id="KW-1185">Reference proteome</keyword>
<sequence>MTKSTTALRATIAVAFAGAAAVAASGVATASPIDIQPTPVLCAAGIAPLQSVTHTEQEAVEAEELLYVVNQQGGAGGTINWFNLTSGSSGNASFSPAEGWHKIPVALVEPEAGTVVSVVWGPYKNAADENCFLLPGLDLAEVPGEPGDPD</sequence>
<keyword evidence="1" id="KW-0732">Signal</keyword>
<evidence type="ECO:0008006" key="4">
    <source>
        <dbReference type="Google" id="ProtNLM"/>
    </source>
</evidence>
<name>A0ABU3WPX5_9NOCA</name>
<evidence type="ECO:0000313" key="3">
    <source>
        <dbReference type="Proteomes" id="UP001275440"/>
    </source>
</evidence>
<feature type="chain" id="PRO_5045175438" description="Secreted protein" evidence="1">
    <location>
        <begin position="31"/>
        <end position="150"/>
    </location>
</feature>
<evidence type="ECO:0000313" key="2">
    <source>
        <dbReference type="EMBL" id="MDV2476054.1"/>
    </source>
</evidence>
<accession>A0ABU3WPX5</accession>
<dbReference type="EMBL" id="WBMO01000001">
    <property type="protein sequence ID" value="MDV2476054.1"/>
    <property type="molecule type" value="Genomic_DNA"/>
</dbReference>
<evidence type="ECO:0000256" key="1">
    <source>
        <dbReference type="SAM" id="SignalP"/>
    </source>
</evidence>
<comment type="caution">
    <text evidence="2">The sequence shown here is derived from an EMBL/GenBank/DDBJ whole genome shotgun (WGS) entry which is preliminary data.</text>
</comment>
<reference evidence="2 3" key="1">
    <citation type="submission" date="2019-10" db="EMBL/GenBank/DDBJ databases">
        <title>Draft Genome Assembly of Rhodococcus zopfii DSM44189.</title>
        <authorList>
            <person name="Sutton J.M."/>
            <person name="Akob D.M."/>
            <person name="Bushman T.J."/>
        </authorList>
    </citation>
    <scope>NUCLEOTIDE SEQUENCE [LARGE SCALE GENOMIC DNA]</scope>
    <source>
        <strain evidence="2 3">DSM 44189</strain>
    </source>
</reference>
<organism evidence="2 3">
    <name type="scientific">Rhodococcus zopfii</name>
    <dbReference type="NCBI Taxonomy" id="43772"/>
    <lineage>
        <taxon>Bacteria</taxon>
        <taxon>Bacillati</taxon>
        <taxon>Actinomycetota</taxon>
        <taxon>Actinomycetes</taxon>
        <taxon>Mycobacteriales</taxon>
        <taxon>Nocardiaceae</taxon>
        <taxon>Rhodococcus</taxon>
    </lineage>
</organism>
<feature type="signal peptide" evidence="1">
    <location>
        <begin position="1"/>
        <end position="30"/>
    </location>
</feature>
<protein>
    <recommendedName>
        <fullName evidence="4">Secreted protein</fullName>
    </recommendedName>
</protein>